<organism evidence="2 3">
    <name type="scientific">Gracilibacillus boraciitolerans JCM 21714</name>
    <dbReference type="NCBI Taxonomy" id="1298598"/>
    <lineage>
        <taxon>Bacteria</taxon>
        <taxon>Bacillati</taxon>
        <taxon>Bacillota</taxon>
        <taxon>Bacilli</taxon>
        <taxon>Bacillales</taxon>
        <taxon>Bacillaceae</taxon>
        <taxon>Gracilibacillus</taxon>
    </lineage>
</organism>
<dbReference type="RefSeq" id="WP_035722530.1">
    <property type="nucleotide sequence ID" value="NZ_BAVS01000005.1"/>
</dbReference>
<sequence length="199" mass="23371">MIFIIELIILLILDFQLGKLLIAKQNKSKTWLTNADQVTSFTAGDALFESMLTDMEKARNSIDLQFFIIRNDRIGNQFYSLLDKKQQEGVKVRVMTDWVGSFRFRGKWLKDKVLFRKSNPPIFPFFYHLQQRNHRKVLMIDEAISYVGGFNLGNEYVGKDNKLGMWRDYHLRFTGAITHVLKESFDIDWGRGNTANHRE</sequence>
<dbReference type="SMART" id="SM00155">
    <property type="entry name" value="PLDc"/>
    <property type="match status" value="1"/>
</dbReference>
<dbReference type="GO" id="GO:0032049">
    <property type="term" value="P:cardiolipin biosynthetic process"/>
    <property type="evidence" value="ECO:0007669"/>
    <property type="project" value="UniProtKB-ARBA"/>
</dbReference>
<accession>W4VIF3</accession>
<dbReference type="PROSITE" id="PS50035">
    <property type="entry name" value="PLD"/>
    <property type="match status" value="1"/>
</dbReference>
<evidence type="ECO:0000259" key="1">
    <source>
        <dbReference type="PROSITE" id="PS50035"/>
    </source>
</evidence>
<comment type="caution">
    <text evidence="2">The sequence shown here is derived from an EMBL/GenBank/DDBJ whole genome shotgun (WGS) entry which is preliminary data.</text>
</comment>
<dbReference type="eggNOG" id="COG1502">
    <property type="taxonomic scope" value="Bacteria"/>
</dbReference>
<feature type="domain" description="PLD phosphodiesterase" evidence="1">
    <location>
        <begin position="129"/>
        <end position="156"/>
    </location>
</feature>
<dbReference type="InterPro" id="IPR025202">
    <property type="entry name" value="PLD-like_dom"/>
</dbReference>
<dbReference type="EMBL" id="BAVS01000005">
    <property type="protein sequence ID" value="GAE92539.1"/>
    <property type="molecule type" value="Genomic_DNA"/>
</dbReference>
<dbReference type="GO" id="GO:0030572">
    <property type="term" value="F:phosphatidyltransferase activity"/>
    <property type="evidence" value="ECO:0007669"/>
    <property type="project" value="UniProtKB-ARBA"/>
</dbReference>
<dbReference type="AlphaFoldDB" id="W4VIF3"/>
<name>W4VIF3_9BACI</name>
<dbReference type="SUPFAM" id="SSF56024">
    <property type="entry name" value="Phospholipase D/nuclease"/>
    <property type="match status" value="1"/>
</dbReference>
<proteinExistence type="predicted"/>
<evidence type="ECO:0000313" key="3">
    <source>
        <dbReference type="Proteomes" id="UP000019102"/>
    </source>
</evidence>
<dbReference type="OrthoDB" id="9762009at2"/>
<dbReference type="CDD" id="cd09110">
    <property type="entry name" value="PLDc_CLS_1"/>
    <property type="match status" value="1"/>
</dbReference>
<dbReference type="Pfam" id="PF13091">
    <property type="entry name" value="PLDc_2"/>
    <property type="match status" value="1"/>
</dbReference>
<dbReference type="InterPro" id="IPR001736">
    <property type="entry name" value="PLipase_D/transphosphatidylase"/>
</dbReference>
<dbReference type="Gene3D" id="3.30.870.10">
    <property type="entry name" value="Endonuclease Chain A"/>
    <property type="match status" value="1"/>
</dbReference>
<dbReference type="PANTHER" id="PTHR21248:SF7">
    <property type="entry name" value="MINOR CARDIOLIPIN SYNTHASE CLSB"/>
    <property type="match status" value="1"/>
</dbReference>
<dbReference type="STRING" id="1298598.JCM21714_1546"/>
<gene>
    <name evidence="2" type="ORF">JCM21714_1546</name>
</gene>
<protein>
    <submittedName>
        <fullName evidence="2">Cardiolipin synthetase</fullName>
    </submittedName>
</protein>
<evidence type="ECO:0000313" key="2">
    <source>
        <dbReference type="EMBL" id="GAE92539.1"/>
    </source>
</evidence>
<dbReference type="Proteomes" id="UP000019102">
    <property type="component" value="Unassembled WGS sequence"/>
</dbReference>
<reference evidence="2 3" key="1">
    <citation type="journal article" date="2014" name="Genome Announc.">
        <title>Draft Genome Sequence of the Boron-Tolerant and Moderately Halotolerant Bacterium Gracilibacillus boraciitolerans JCM 21714T.</title>
        <authorList>
            <person name="Ahmed I."/>
            <person name="Oshima K."/>
            <person name="Suda W."/>
            <person name="Kitamura K."/>
            <person name="Iida T."/>
            <person name="Ohmori Y."/>
            <person name="Fujiwara T."/>
            <person name="Hattori M."/>
            <person name="Ohkuma M."/>
        </authorList>
    </citation>
    <scope>NUCLEOTIDE SEQUENCE [LARGE SCALE GENOMIC DNA]</scope>
    <source>
        <strain evidence="2 3">JCM 21714</strain>
    </source>
</reference>
<dbReference type="PANTHER" id="PTHR21248">
    <property type="entry name" value="CARDIOLIPIN SYNTHASE"/>
    <property type="match status" value="1"/>
</dbReference>
<keyword evidence="3" id="KW-1185">Reference proteome</keyword>